<dbReference type="AlphaFoldDB" id="A0A1F5YJB7"/>
<protein>
    <submittedName>
        <fullName evidence="1">Uncharacterized protein</fullName>
    </submittedName>
</protein>
<dbReference type="Pfam" id="PF19927">
    <property type="entry name" value="DUF6390"/>
    <property type="match status" value="1"/>
</dbReference>
<proteinExistence type="predicted"/>
<organism evidence="1 2">
    <name type="scientific">Candidatus Gottesmanbacteria bacterium RBG_16_38_7b</name>
    <dbReference type="NCBI Taxonomy" id="1798372"/>
    <lineage>
        <taxon>Bacteria</taxon>
        <taxon>Candidatus Gottesmaniibacteriota</taxon>
    </lineage>
</organism>
<sequence length="249" mass="28798">MAEKNSGIIACSRYSYPPNSLSLCGPINAVANLKYYSNGGVTDLGTREILSEFSTLYPYLSLIAYENKLSDPFDIRVVEAYWLGNKLLNIPKISFVRHLTDSIGLKKKLTRGKLNFILDKFKFDLLPHHSFHVLNIYKRTGHLDIPYTVKTMDACLVNWGRVVEILPDKLKIRTQRLKLLNDRLIWEENIERKIIPQGEKDKIFKKVIIGDLVSYHWGMLCQKLSTRQLNNIKYFTHLSLSAANHQFRL</sequence>
<name>A0A1F5YJB7_9BACT</name>
<dbReference type="EMBL" id="MFJB01000027">
    <property type="protein sequence ID" value="OGG00260.1"/>
    <property type="molecule type" value="Genomic_DNA"/>
</dbReference>
<gene>
    <name evidence="1" type="ORF">A2153_04800</name>
</gene>
<accession>A0A1F5YJB7</accession>
<reference evidence="1 2" key="1">
    <citation type="journal article" date="2016" name="Nat. Commun.">
        <title>Thousands of microbial genomes shed light on interconnected biogeochemical processes in an aquifer system.</title>
        <authorList>
            <person name="Anantharaman K."/>
            <person name="Brown C.T."/>
            <person name="Hug L.A."/>
            <person name="Sharon I."/>
            <person name="Castelle C.J."/>
            <person name="Probst A.J."/>
            <person name="Thomas B.C."/>
            <person name="Singh A."/>
            <person name="Wilkins M.J."/>
            <person name="Karaoz U."/>
            <person name="Brodie E.L."/>
            <person name="Williams K.H."/>
            <person name="Hubbard S.S."/>
            <person name="Banfield J.F."/>
        </authorList>
    </citation>
    <scope>NUCLEOTIDE SEQUENCE [LARGE SCALE GENOMIC DNA]</scope>
</reference>
<comment type="caution">
    <text evidence="1">The sequence shown here is derived from an EMBL/GenBank/DDBJ whole genome shotgun (WGS) entry which is preliminary data.</text>
</comment>
<evidence type="ECO:0000313" key="2">
    <source>
        <dbReference type="Proteomes" id="UP000177396"/>
    </source>
</evidence>
<evidence type="ECO:0000313" key="1">
    <source>
        <dbReference type="EMBL" id="OGG00260.1"/>
    </source>
</evidence>
<dbReference type="InterPro" id="IPR045660">
    <property type="entry name" value="DUF6390"/>
</dbReference>
<dbReference type="Proteomes" id="UP000177396">
    <property type="component" value="Unassembled WGS sequence"/>
</dbReference>